<feature type="region of interest" description="Disordered" evidence="1">
    <location>
        <begin position="58"/>
        <end position="99"/>
    </location>
</feature>
<comment type="caution">
    <text evidence="2">The sequence shown here is derived from an EMBL/GenBank/DDBJ whole genome shotgun (WGS) entry which is preliminary data.</text>
</comment>
<organism evidence="2 3">
    <name type="scientific">Lithohypha guttulata</name>
    <dbReference type="NCBI Taxonomy" id="1690604"/>
    <lineage>
        <taxon>Eukaryota</taxon>
        <taxon>Fungi</taxon>
        <taxon>Dikarya</taxon>
        <taxon>Ascomycota</taxon>
        <taxon>Pezizomycotina</taxon>
        <taxon>Eurotiomycetes</taxon>
        <taxon>Chaetothyriomycetidae</taxon>
        <taxon>Chaetothyriales</taxon>
        <taxon>Trichomeriaceae</taxon>
        <taxon>Lithohypha</taxon>
    </lineage>
</organism>
<protein>
    <submittedName>
        <fullName evidence="2">Uncharacterized protein</fullName>
    </submittedName>
</protein>
<evidence type="ECO:0000313" key="2">
    <source>
        <dbReference type="EMBL" id="KAK5087786.1"/>
    </source>
</evidence>
<proteinExistence type="predicted"/>
<dbReference type="Proteomes" id="UP001309876">
    <property type="component" value="Unassembled WGS sequence"/>
</dbReference>
<dbReference type="EMBL" id="JAVRRJ010000002">
    <property type="protein sequence ID" value="KAK5087786.1"/>
    <property type="molecule type" value="Genomic_DNA"/>
</dbReference>
<evidence type="ECO:0000313" key="3">
    <source>
        <dbReference type="Proteomes" id="UP001309876"/>
    </source>
</evidence>
<evidence type="ECO:0000256" key="1">
    <source>
        <dbReference type="SAM" id="MobiDB-lite"/>
    </source>
</evidence>
<keyword evidence="3" id="KW-1185">Reference proteome</keyword>
<sequence length="99" mass="11118">MQQAVYPFGKELDRSWVERALPEFCEAHVLHKWQENAFTDACTAGFTADFDQTGMWRTGAEQPDVVPGGSYRKDRRVSSATQSDKFSEDGRRTQGGATI</sequence>
<dbReference type="AlphaFoldDB" id="A0AAN7T1R2"/>
<gene>
    <name evidence="2" type="ORF">LTR05_002001</name>
</gene>
<name>A0AAN7T1R2_9EURO</name>
<reference evidence="2 3" key="1">
    <citation type="submission" date="2023-08" db="EMBL/GenBank/DDBJ databases">
        <title>Black Yeasts Isolated from many extreme environments.</title>
        <authorList>
            <person name="Coleine C."/>
            <person name="Stajich J.E."/>
            <person name="Selbmann L."/>
        </authorList>
    </citation>
    <scope>NUCLEOTIDE SEQUENCE [LARGE SCALE GENOMIC DNA]</scope>
    <source>
        <strain evidence="2 3">CCFEE 5910</strain>
    </source>
</reference>
<accession>A0AAN7T1R2</accession>